<evidence type="ECO:0000313" key="2">
    <source>
        <dbReference type="Proteomes" id="UP001057402"/>
    </source>
</evidence>
<accession>A0ACB9RPJ4</accession>
<gene>
    <name evidence="1" type="ORF">MLD38_006001</name>
</gene>
<comment type="caution">
    <text evidence="1">The sequence shown here is derived from an EMBL/GenBank/DDBJ whole genome shotgun (WGS) entry which is preliminary data.</text>
</comment>
<dbReference type="Proteomes" id="UP001057402">
    <property type="component" value="Chromosome 3"/>
</dbReference>
<evidence type="ECO:0000313" key="1">
    <source>
        <dbReference type="EMBL" id="KAI4379746.1"/>
    </source>
</evidence>
<organism evidence="1 2">
    <name type="scientific">Melastoma candidum</name>
    <dbReference type="NCBI Taxonomy" id="119954"/>
    <lineage>
        <taxon>Eukaryota</taxon>
        <taxon>Viridiplantae</taxon>
        <taxon>Streptophyta</taxon>
        <taxon>Embryophyta</taxon>
        <taxon>Tracheophyta</taxon>
        <taxon>Spermatophyta</taxon>
        <taxon>Magnoliopsida</taxon>
        <taxon>eudicotyledons</taxon>
        <taxon>Gunneridae</taxon>
        <taxon>Pentapetalae</taxon>
        <taxon>rosids</taxon>
        <taxon>malvids</taxon>
        <taxon>Myrtales</taxon>
        <taxon>Melastomataceae</taxon>
        <taxon>Melastomatoideae</taxon>
        <taxon>Melastomateae</taxon>
        <taxon>Melastoma</taxon>
    </lineage>
</organism>
<dbReference type="EMBL" id="CM042882">
    <property type="protein sequence ID" value="KAI4379746.1"/>
    <property type="molecule type" value="Genomic_DNA"/>
</dbReference>
<name>A0ACB9RPJ4_9MYRT</name>
<reference evidence="2" key="1">
    <citation type="journal article" date="2023" name="Front. Plant Sci.">
        <title>Chromosomal-level genome assembly of Melastoma candidum provides insights into trichome evolution.</title>
        <authorList>
            <person name="Zhong Y."/>
            <person name="Wu W."/>
            <person name="Sun C."/>
            <person name="Zou P."/>
            <person name="Liu Y."/>
            <person name="Dai S."/>
            <person name="Zhou R."/>
        </authorList>
    </citation>
    <scope>NUCLEOTIDE SEQUENCE [LARGE SCALE GENOMIC DNA]</scope>
</reference>
<keyword evidence="2" id="KW-1185">Reference proteome</keyword>
<sequence>MDKNKSRTDLLAAGRKKLQQFRQKKDGKGNGAHGKSSRKQGKSEQVEDGTEPGATSGNSGADESEVSLSQHSESNLFPAETPISSVSEFPVVSTSSLLPESKQTDVSPALETQDNLYTHISESVLKDSAGDEATLAGISGEAPVAGALQPIDQVTSGVQAVKLPGSEANGVQMDRDNETEERPAFYPGYSSEVSASTVGLDDQTWVGGKDVLVSDVSAPGMLLIQEEAAQVSNCALQGADFLVRNQDGGGEVKVQRDEIHSLPTHTDTETVATSAEEDAVRPVHELKQVVETDNLSIEVTPDDDVQPSIFLPDKNAPGESADGGEKMLHEDIPVDEISSTQSATGEHVTSTNELCESDIKITEVDDLPKIANDEKTCNVEVEKLEGHFERRSSGDLMSHSADLNSVSFSDLISAVKVLNEDKLCLLLKARDLYNSATLERKSHLGSQAHYRYGEVKWLEEELFSTNLTKDLISLQLEETFVNQKDLVKQYNLLLSEMSFLHTSLAISKKKEDSLTEELTQYRSEYQVITHERDNFHQQLVAAREETEQLCGRVRELQSSLALSEENLSSLREEVAAFKGAIADFDVEREQMNEILASMSTERNKLEEEKNYLSSGYQKLVEEFAESQKLLRDLEDENTSSKEDFASLTESSRKLEDERYSLVHVNEQLSTELANFRILVESLENARSDLNKTLLLVKEEAREASAGRDDLSNECQRLSSEIVVLQEQLSIEQGEVRRLKGDLEGKITHLGELSQENAALASKLEACVSNSQELNKDQDKRKSFADVVRDFTSSQIPSGDSAEQYPSEFLEKGEADVHVLEKLPSEYPVTELSLNPSECAWGLLEAPSRNIDEILQKLENAIQGMHSFSSSSSKSGDNAGKSTKAAVSKLIQAFESKSQSDDNEEEGLSDDQSRQDLHAFSLEQIQNLKEIFKQLVSYARSAAAQLRREVDGRVAFDLTIMDLKTRLDILDEYANNLESSYIEVGVMDEVLNQGIFYVMSRSSELDTLYGSLKEQNSFLQTEIVALNNELRESTSTITHLESELRQKTGEALVLSNQFESLEKMLVEMIVMLQLDWSVCTVNIVETLSELDKHAGVMMSHAFDGLDLAGHVDVSVGTAVGVIETLRERLERVTEDHESVSRSLEDVNVELSDLQGLNDLAAGLLRKIHGNLKDLVVLSLRFSGLDGHSAEENVNIDPLDAGSYQILIENLRTIVDERLQLETKIDDLQSQLKCRMDDIQELNGRCLDMDFVQKFIKEAETVMKLEGANIDFNAGPASCLESLFAFVLNKYMEVNDHIPISREIIASREMESNDLTEKLNQSNYQNNQHEDEILILRESLNHTQEALSTVQAQLRDKGTELEQSEQRVSSLREKLGIAVAKGKGLVVQRDSLKQSLAEVTGELERCSQDLQSKESKIVELEIKLGTYAEAGERVEALESELSYIRNSATALRESFLLKDSLLQRIEEILEDLDLPEHFHAMDILEKVDWLGRSVTGNPLPPAEWDQKSSIGGSHGGSYSDAGLVMDSWREDMQTAVAGDDLRRKYDELQGKFYGLAEQNEMLEQSLLERNYIIQRWEGIMERIDVPSNVRTVEPVDRIEWLCKALSDANDERSQLQQKIDGFDKYCSSLTADIEKLQVRITQLEADLHGNMLEKGQLLERLDRSMKDQEALEAKARHLEIENDGLQSDANAMERRLAELVEYEKGFRRTDEKLRGLLGVVNKAFLDPAMDSMSLDDLSIDTLEEYFEKLVDKCIALSSTVSTTDASTNGKPDEKPSELDSANKLDVLTKQLEDAWSELLLVKEERDKCINESRSLGIEAEVLRKQKEDLQDLMSQEEQKTASLREKLNVAVRKGKSLVQQRDGLKQTIEEMNREVAQLKSEITHRDNVIADHEQKMKELSSHLEKAVRLESEALFLRNSLAEAQTLVEDKGHTLEAILSTLANIDVVTDVSCSDPVEKLRQVEKICRNLHEAASSSEKEAIKSRRAAELLLAELNEVQDRNDNLQEEISHMAGELSRLAMEKDALEASKIEAISELENLSAVSAEERKKLSLELMVLQSTSDLLKKVLSNLGSSLGDVLSDDLGVLHKLEAAISSRAKRTDAPNIYELNDSADHLSSVLNDIVNEDTIRVANIGSNPAMLELLDDATLVETCTFLRNQLQESVKVIVTLEGYLLKHVASFQGQTTRLSQAINSLNTEVVSRESISEIQRDVEHLKFIGKEKDMEIASLHRVITSLSEACSVSLREIEITEASLMDMSRGNFDGSLTTGERFNLPLRDVDKALALPSEEFCKSLAERLLLCVKRYSSARSKLWEQGQNELKATIANLQRKLYEKDVEKERACKDLVNQIKKAEAAANVYSSDLQSSKILVDELREKVKTMEEGQGKMMHQLKEFEDQRLASAELEERVRSLSELVASKDQEIGALMQALDEEESQMEQLTKKNEELEKLLLEKELAMKDLEVSRGKALKKLSVTVGKFDELHNFSVSLLSEIEKLQSHIKEQDAEISFLRQEVTRCTNEVIASSQSSNNAATEEFYDFLSWIDDLLSGAALLKADDMRGAQLNDCRELLQKKVASISTELEDLRTAAHGRDALLQAERSRVEALMQKGESLEKALQEKEYQLSLRQSISNSGQQSGLTSEIVEVEPVRNKRTAATTSTPQVRNLRKGNNDQVAVVIDMDPSNKSPIEDEDDDKVHGFKSLTTSRFVPKFTRRVTDMVDGLWVSCDRTLMRQPTLRLAIIIYWAVLHSLLAAFIV</sequence>
<proteinExistence type="predicted"/>
<protein>
    <submittedName>
        <fullName evidence="1">Uncharacterized protein</fullName>
    </submittedName>
</protein>